<keyword evidence="3" id="KW-1185">Reference proteome</keyword>
<evidence type="ECO:0000313" key="3">
    <source>
        <dbReference type="Proteomes" id="UP001595814"/>
    </source>
</evidence>
<sequence length="268" mass="30321">MKAYNIKQVIGILLMSVVMFQACKESKKEEKVTKGTKDTSADQDGFVSIFDGETLDGWEGDSNYWSVKNGNLVGEVTPETLLDNNTFIVWQGGQPSDFELKLEFKIAEAGNSGINYRSDKIDTIPHALRGYQADIDGKIRYTGQNYEEKKRATLAYRGEKVIINTQDNPNEEGSLRANVQRNCWQSREVVDSLGESDSLKTKIKFEDWNEVHLVIKGNRLQHYVNGVLMSDVTDEDEVNRKSSGHLGVQVHVGPPMKVEYRNIRLKEL</sequence>
<evidence type="ECO:0000259" key="1">
    <source>
        <dbReference type="Pfam" id="PF06439"/>
    </source>
</evidence>
<accession>A0ABV8JSX1</accession>
<protein>
    <submittedName>
        <fullName evidence="2">DUF1080 domain-containing protein</fullName>
    </submittedName>
</protein>
<dbReference type="RefSeq" id="WP_225621179.1">
    <property type="nucleotide sequence ID" value="NZ_JACYFJ010000002.1"/>
</dbReference>
<dbReference type="EMBL" id="JBHSAW010000010">
    <property type="protein sequence ID" value="MFC4097362.1"/>
    <property type="molecule type" value="Genomic_DNA"/>
</dbReference>
<feature type="domain" description="3-keto-alpha-glucoside-1,2-lyase/3-keto-2-hydroxy-glucal hydratase" evidence="1">
    <location>
        <begin position="45"/>
        <end position="266"/>
    </location>
</feature>
<name>A0ABV8JSX1_9FLAO</name>
<gene>
    <name evidence="2" type="ORF">ACFOUT_15840</name>
</gene>
<dbReference type="Gene3D" id="2.60.120.560">
    <property type="entry name" value="Exo-inulinase, domain 1"/>
    <property type="match status" value="1"/>
</dbReference>
<reference evidence="3" key="1">
    <citation type="journal article" date="2019" name="Int. J. Syst. Evol. Microbiol.">
        <title>The Global Catalogue of Microorganisms (GCM) 10K type strain sequencing project: providing services to taxonomists for standard genome sequencing and annotation.</title>
        <authorList>
            <consortium name="The Broad Institute Genomics Platform"/>
            <consortium name="The Broad Institute Genome Sequencing Center for Infectious Disease"/>
            <person name="Wu L."/>
            <person name="Ma J."/>
        </authorList>
    </citation>
    <scope>NUCLEOTIDE SEQUENCE [LARGE SCALE GENOMIC DNA]</scope>
    <source>
        <strain evidence="3">CECT 7477</strain>
    </source>
</reference>
<dbReference type="Pfam" id="PF06439">
    <property type="entry name" value="3keto-disac_hyd"/>
    <property type="match status" value="1"/>
</dbReference>
<organism evidence="2 3">
    <name type="scientific">Euzebyella saccharophila</name>
    <dbReference type="NCBI Taxonomy" id="679664"/>
    <lineage>
        <taxon>Bacteria</taxon>
        <taxon>Pseudomonadati</taxon>
        <taxon>Bacteroidota</taxon>
        <taxon>Flavobacteriia</taxon>
        <taxon>Flavobacteriales</taxon>
        <taxon>Flavobacteriaceae</taxon>
        <taxon>Euzebyella</taxon>
    </lineage>
</organism>
<proteinExistence type="predicted"/>
<dbReference type="InterPro" id="IPR010496">
    <property type="entry name" value="AL/BT2_dom"/>
</dbReference>
<dbReference type="PROSITE" id="PS51257">
    <property type="entry name" value="PROKAR_LIPOPROTEIN"/>
    <property type="match status" value="1"/>
</dbReference>
<dbReference type="Proteomes" id="UP001595814">
    <property type="component" value="Unassembled WGS sequence"/>
</dbReference>
<evidence type="ECO:0000313" key="2">
    <source>
        <dbReference type="EMBL" id="MFC4097362.1"/>
    </source>
</evidence>
<comment type="caution">
    <text evidence="2">The sequence shown here is derived from an EMBL/GenBank/DDBJ whole genome shotgun (WGS) entry which is preliminary data.</text>
</comment>